<proteinExistence type="predicted"/>
<accession>A0A0E9RSJ9</accession>
<reference evidence="2" key="1">
    <citation type="submission" date="2014-11" db="EMBL/GenBank/DDBJ databases">
        <authorList>
            <person name="Amaro Gonzalez C."/>
        </authorList>
    </citation>
    <scope>NUCLEOTIDE SEQUENCE</scope>
</reference>
<dbReference type="AlphaFoldDB" id="A0A0E9RSJ9"/>
<dbReference type="EMBL" id="GBXM01076780">
    <property type="protein sequence ID" value="JAH31797.1"/>
    <property type="molecule type" value="Transcribed_RNA"/>
</dbReference>
<keyword evidence="1" id="KW-1133">Transmembrane helix</keyword>
<keyword evidence="1" id="KW-0472">Membrane</keyword>
<organism evidence="2">
    <name type="scientific">Anguilla anguilla</name>
    <name type="common">European freshwater eel</name>
    <name type="synonym">Muraena anguilla</name>
    <dbReference type="NCBI Taxonomy" id="7936"/>
    <lineage>
        <taxon>Eukaryota</taxon>
        <taxon>Metazoa</taxon>
        <taxon>Chordata</taxon>
        <taxon>Craniata</taxon>
        <taxon>Vertebrata</taxon>
        <taxon>Euteleostomi</taxon>
        <taxon>Actinopterygii</taxon>
        <taxon>Neopterygii</taxon>
        <taxon>Teleostei</taxon>
        <taxon>Anguilliformes</taxon>
        <taxon>Anguillidae</taxon>
        <taxon>Anguilla</taxon>
    </lineage>
</organism>
<reference evidence="2" key="2">
    <citation type="journal article" date="2015" name="Fish Shellfish Immunol.">
        <title>Early steps in the European eel (Anguilla anguilla)-Vibrio vulnificus interaction in the gills: Role of the RtxA13 toxin.</title>
        <authorList>
            <person name="Callol A."/>
            <person name="Pajuelo D."/>
            <person name="Ebbesson L."/>
            <person name="Teles M."/>
            <person name="MacKenzie S."/>
            <person name="Amaro C."/>
        </authorList>
    </citation>
    <scope>NUCLEOTIDE SEQUENCE</scope>
</reference>
<name>A0A0E9RSJ9_ANGAN</name>
<feature type="transmembrane region" description="Helical" evidence="1">
    <location>
        <begin position="21"/>
        <end position="41"/>
    </location>
</feature>
<keyword evidence="1" id="KW-0812">Transmembrane</keyword>
<evidence type="ECO:0000313" key="2">
    <source>
        <dbReference type="EMBL" id="JAH31797.1"/>
    </source>
</evidence>
<protein>
    <submittedName>
        <fullName evidence="2">Uncharacterized protein</fullName>
    </submittedName>
</protein>
<sequence>MALENEYMGHEHQKKAYKRKLLHHCTHCHIFLVVFILLFWVCVCA</sequence>
<evidence type="ECO:0000256" key="1">
    <source>
        <dbReference type="SAM" id="Phobius"/>
    </source>
</evidence>